<evidence type="ECO:0000256" key="4">
    <source>
        <dbReference type="SAM" id="Phobius"/>
    </source>
</evidence>
<dbReference type="OrthoDB" id="2016523at2759"/>
<dbReference type="InterPro" id="IPR056576">
    <property type="entry name" value="MGAT4_A/B/C_C"/>
</dbReference>
<dbReference type="STRING" id="10116.ENSRNOP00000060056"/>
<evidence type="ECO:0000259" key="5">
    <source>
        <dbReference type="Pfam" id="PF04666"/>
    </source>
</evidence>
<dbReference type="Pfam" id="PF23524">
    <property type="entry name" value="MGAT4A_C"/>
    <property type="match status" value="1"/>
</dbReference>
<reference evidence="7" key="3">
    <citation type="submission" date="2025-09" db="UniProtKB">
        <authorList>
            <consortium name="Ensembl"/>
        </authorList>
    </citation>
    <scope>IDENTIFICATION</scope>
    <source>
        <strain evidence="7">Brown Norway</strain>
    </source>
</reference>
<keyword evidence="4" id="KW-0472">Membrane</keyword>
<dbReference type="OMA" id="PLEDWQN"/>
<dbReference type="InterPro" id="IPR057279">
    <property type="entry name" value="MGAT4"/>
</dbReference>
<evidence type="ECO:0000256" key="2">
    <source>
        <dbReference type="ARBA" id="ARBA00022676"/>
    </source>
</evidence>
<keyword evidence="2" id="KW-0328">Glycosyltransferase</keyword>
<dbReference type="Bgee" id="ENSRNOG00000039568">
    <property type="expression patterns" value="Expressed in testis and 3 other cell types or tissues"/>
</dbReference>
<organism evidence="7 8">
    <name type="scientific">Rattus norvegicus</name>
    <name type="common">Rat</name>
    <dbReference type="NCBI Taxonomy" id="10116"/>
    <lineage>
        <taxon>Eukaryota</taxon>
        <taxon>Metazoa</taxon>
        <taxon>Chordata</taxon>
        <taxon>Craniata</taxon>
        <taxon>Vertebrata</taxon>
        <taxon>Euteleostomi</taxon>
        <taxon>Mammalia</taxon>
        <taxon>Eutheria</taxon>
        <taxon>Euarchontoglires</taxon>
        <taxon>Glires</taxon>
        <taxon>Rodentia</taxon>
        <taxon>Myomorpha</taxon>
        <taxon>Muroidea</taxon>
        <taxon>Muridae</taxon>
        <taxon>Murinae</taxon>
        <taxon>Rattus</taxon>
    </lineage>
</organism>
<keyword evidence="4" id="KW-0812">Transmembrane</keyword>
<protein>
    <submittedName>
        <fullName evidence="7">MGAT4 family member E</fullName>
    </submittedName>
</protein>
<dbReference type="PANTHER" id="PTHR12062:SF11">
    <property type="entry name" value="ALPHA-1,3-MANNOSYL-GLYCOPROTEIN 4-BETA-N-ACETYLGLUCOSAMINYLTRANSFERASE-LIKE PROTEIN MGAT4E"/>
    <property type="match status" value="1"/>
</dbReference>
<dbReference type="GeneTree" id="ENSGT00940000163751"/>
<feature type="transmembrane region" description="Helical" evidence="4">
    <location>
        <begin position="7"/>
        <end position="26"/>
    </location>
</feature>
<evidence type="ECO:0000313" key="7">
    <source>
        <dbReference type="Ensembl" id="ENSRNOP00000060056.5"/>
    </source>
</evidence>
<dbReference type="InParanoid" id="D3ZJ23"/>
<dbReference type="Ensembl" id="ENSRNOT00000060656.6">
    <property type="protein sequence ID" value="ENSRNOP00000060056.5"/>
    <property type="gene ID" value="ENSRNOG00000039568.6"/>
</dbReference>
<keyword evidence="3" id="KW-0808">Transferase</keyword>
<feature type="domain" description="MGAT4 conserved region" evidence="5">
    <location>
        <begin position="42"/>
        <end position="289"/>
    </location>
</feature>
<keyword evidence="8" id="KW-1185">Reference proteome</keyword>
<dbReference type="RGD" id="1308112">
    <property type="gene designation" value="Mgat4e"/>
</dbReference>
<reference evidence="7" key="1">
    <citation type="submission" date="2024-01" db="EMBL/GenBank/DDBJ databases">
        <title>GRCr8: a new rat reference genome assembly contstructed from accurate long reads and long range scaffolding.</title>
        <authorList>
            <person name="Doris P.A."/>
            <person name="Kalbfleisch T."/>
            <person name="Li K."/>
            <person name="Howe K."/>
            <person name="Wood J."/>
        </authorList>
    </citation>
    <scope>NUCLEOTIDE SEQUENCE [LARGE SCALE GENOMIC DNA]</scope>
    <source>
        <strain evidence="7">Brown Norway</strain>
    </source>
</reference>
<keyword evidence="4" id="KW-1133">Transmembrane helix</keyword>
<evidence type="ECO:0000259" key="6">
    <source>
        <dbReference type="Pfam" id="PF23524"/>
    </source>
</evidence>
<dbReference type="eggNOG" id="KOG3656">
    <property type="taxonomic scope" value="Eukaryota"/>
</dbReference>
<dbReference type="Proteomes" id="UP000002494">
    <property type="component" value="Chromosome 13"/>
</dbReference>
<evidence type="ECO:0000256" key="1">
    <source>
        <dbReference type="ARBA" id="ARBA00004922"/>
    </source>
</evidence>
<dbReference type="PANTHER" id="PTHR12062">
    <property type="entry name" value="N-ACETYLGLUCOSAMINYLTRANSFERASE VI"/>
    <property type="match status" value="1"/>
</dbReference>
<dbReference type="AGR" id="RGD:1308112"/>
<dbReference type="GO" id="GO:0006487">
    <property type="term" value="P:protein N-linked glycosylation"/>
    <property type="evidence" value="ECO:0000318"/>
    <property type="project" value="GO_Central"/>
</dbReference>
<evidence type="ECO:0000313" key="8">
    <source>
        <dbReference type="Proteomes" id="UP000002494"/>
    </source>
</evidence>
<sequence>MRCFIRHFFRVSVALMVLWFLIVLHVPEENKDVKTMVIKHGSKNSKSLNSWQSITSKYLKEIHQRRKTWLTVGITSESGHGQNGLLDTLASLYHASSTSEQRQMTVLVHLADSDPTWLKRTIFRISSLYRSQILTGQLLLIHAPPDAYPTVSNVQKEISQGQIYSKQNVDHAFLMSFATKLSPYFLLIEDDVFCAPNFVDHIRSKVIGRKPNTWVLLEFSNMGILGKLLHSKDLPLLTRFLLLFHKERPLDWLIRHFCTLLAQQSPILYRPFLFYHRLTHSTFTNNVTDQEQDLPCPDSLTGTVFTDMRFSDVHSPQAAYTLDESFFWSYNVSTGNYLILILNNPANLDRVQVRTGSIMDGKYILEKGQVELGYEPEGTPPNCTSFTLLGHLVQGQMDQIILKSAGSEVSCVKLAVNANQLRLYWNLRLSHLYSSEYFACLCICEPQVCLLLKKVVNLHVRAGNRTCVLYKDNN</sequence>
<gene>
    <name evidence="7 9" type="primary">Mgat4e</name>
    <name evidence="9" type="synonym">RGD1308112</name>
</gene>
<reference evidence="7" key="2">
    <citation type="submission" date="2025-08" db="UniProtKB">
        <authorList>
            <consortium name="Ensembl"/>
        </authorList>
    </citation>
    <scope>IDENTIFICATION</scope>
    <source>
        <strain evidence="7">Brown Norway</strain>
    </source>
</reference>
<comment type="pathway">
    <text evidence="1">Protein modification; protein glycosylation.</text>
</comment>
<proteinExistence type="predicted"/>
<evidence type="ECO:0000313" key="9">
    <source>
        <dbReference type="RGD" id="1308112"/>
    </source>
</evidence>
<feature type="domain" description="MGAT4 A/B/C C-terminal" evidence="6">
    <location>
        <begin position="303"/>
        <end position="420"/>
    </location>
</feature>
<dbReference type="PaxDb" id="10116-ENSRNOP00000060056"/>
<dbReference type="AlphaFoldDB" id="D3ZJ23"/>
<dbReference type="InterPro" id="IPR006759">
    <property type="entry name" value="Glyco_transf_54"/>
</dbReference>
<name>D3ZJ23_RAT</name>
<dbReference type="HOGENOM" id="CLU_027046_1_0_1"/>
<dbReference type="VEuPathDB" id="HostDB:ENSRNOG00000039568"/>
<dbReference type="Pfam" id="PF04666">
    <property type="entry name" value="MGAT4_cons"/>
    <property type="match status" value="1"/>
</dbReference>
<evidence type="ECO:0000256" key="3">
    <source>
        <dbReference type="ARBA" id="ARBA00022679"/>
    </source>
</evidence>
<accession>D3ZJ23</accession>
<dbReference type="GO" id="GO:0008375">
    <property type="term" value="F:acetylglucosaminyltransferase activity"/>
    <property type="evidence" value="ECO:0000318"/>
    <property type="project" value="GO_Central"/>
</dbReference>
<dbReference type="UCSC" id="RGD:1308112">
    <property type="organism name" value="rat"/>
</dbReference>